<dbReference type="OrthoDB" id="5825at2157"/>
<reference evidence="2 3" key="1">
    <citation type="submission" date="2011-08" db="EMBL/GenBank/DDBJ databases">
        <title>The complete genome of Methanofollis liminatans DSM 4140.</title>
        <authorList>
            <consortium name="US DOE Joint Genome Institute (JGI-PGF)"/>
            <person name="Lucas S."/>
            <person name="Han J."/>
            <person name="Lapidus A."/>
            <person name="Bruce D."/>
            <person name="Goodwin L."/>
            <person name="Pitluck S."/>
            <person name="Peters L."/>
            <person name="Kyrpides N."/>
            <person name="Mavromatis K."/>
            <person name="Ivanova N."/>
            <person name="Mikhailova N."/>
            <person name="Lu M."/>
            <person name="Detter J.C."/>
            <person name="Tapia R."/>
            <person name="Han C."/>
            <person name="Land M."/>
            <person name="Hauser L."/>
            <person name="Markowitz V."/>
            <person name="Cheng J.-F."/>
            <person name="Hugenholtz P."/>
            <person name="Woyke T."/>
            <person name="Wu D."/>
            <person name="Spring S."/>
            <person name="Schuler E."/>
            <person name="Brambilla E."/>
            <person name="Klenk H.-P."/>
            <person name="Eisen J.A."/>
        </authorList>
    </citation>
    <scope>NUCLEOTIDE SEQUENCE [LARGE SCALE GENOMIC DNA]</scope>
    <source>
        <strain evidence="2 3">DSM 4140</strain>
    </source>
</reference>
<dbReference type="PANTHER" id="PTHR46390">
    <property type="entry name" value="MANNOSE-1-PHOSPHATE GUANYLYLTRANSFERASE"/>
    <property type="match status" value="1"/>
</dbReference>
<keyword evidence="3" id="KW-1185">Reference proteome</keyword>
<name>J0RYT7_9EURY</name>
<dbReference type="PANTHER" id="PTHR46390:SF1">
    <property type="entry name" value="MANNOSE-1-PHOSPHATE GUANYLYLTRANSFERASE"/>
    <property type="match status" value="1"/>
</dbReference>
<gene>
    <name evidence="2" type="ORF">Metli_0762</name>
</gene>
<dbReference type="EMBL" id="CM001555">
    <property type="protein sequence ID" value="EJG06726.1"/>
    <property type="molecule type" value="Genomic_DNA"/>
</dbReference>
<evidence type="ECO:0000313" key="3">
    <source>
        <dbReference type="Proteomes" id="UP000005095"/>
    </source>
</evidence>
<dbReference type="GO" id="GO:0009298">
    <property type="term" value="P:GDP-mannose biosynthetic process"/>
    <property type="evidence" value="ECO:0007669"/>
    <property type="project" value="TreeGrafter"/>
</dbReference>
<protein>
    <submittedName>
        <fullName evidence="2">Nucleotidyl transferase</fullName>
    </submittedName>
</protein>
<dbReference type="InterPro" id="IPR005835">
    <property type="entry name" value="NTP_transferase_dom"/>
</dbReference>
<dbReference type="Pfam" id="PF00483">
    <property type="entry name" value="NTP_transferase"/>
    <property type="match status" value="1"/>
</dbReference>
<dbReference type="InterPro" id="IPR029044">
    <property type="entry name" value="Nucleotide-diphossugar_trans"/>
</dbReference>
<sequence>MKTIILAGGSGTRLFPLSRTCYPKQFIPLLGKESLFQRTVRRALLFSCSENRSKIYKSDNRGNTH</sequence>
<dbReference type="GO" id="GO:0004475">
    <property type="term" value="F:mannose-1-phosphate guanylyltransferase (GTP) activity"/>
    <property type="evidence" value="ECO:0007669"/>
    <property type="project" value="TreeGrafter"/>
</dbReference>
<dbReference type="Gene3D" id="3.90.550.10">
    <property type="entry name" value="Spore Coat Polysaccharide Biosynthesis Protein SpsA, Chain A"/>
    <property type="match status" value="1"/>
</dbReference>
<dbReference type="SUPFAM" id="SSF53448">
    <property type="entry name" value="Nucleotide-diphospho-sugar transferases"/>
    <property type="match status" value="1"/>
</dbReference>
<feature type="domain" description="Nucleotidyl transferase" evidence="1">
    <location>
        <begin position="2"/>
        <end position="45"/>
    </location>
</feature>
<dbReference type="PATRIC" id="fig|28892.9.peg.812"/>
<proteinExistence type="predicted"/>
<dbReference type="RefSeq" id="WP_004038166.1">
    <property type="nucleotide sequence ID" value="NZ_CM001555.1"/>
</dbReference>
<dbReference type="STRING" id="28892.Metli_0762"/>
<dbReference type="AlphaFoldDB" id="J0RYT7"/>
<accession>J0RYT7</accession>
<organism evidence="2 3">
    <name type="scientific">Methanofollis liminatans DSM 4140</name>
    <dbReference type="NCBI Taxonomy" id="28892"/>
    <lineage>
        <taxon>Archaea</taxon>
        <taxon>Methanobacteriati</taxon>
        <taxon>Methanobacteriota</taxon>
        <taxon>Stenosarchaea group</taxon>
        <taxon>Methanomicrobia</taxon>
        <taxon>Methanomicrobiales</taxon>
        <taxon>Methanomicrobiaceae</taxon>
        <taxon>Methanofollis</taxon>
    </lineage>
</organism>
<evidence type="ECO:0000313" key="2">
    <source>
        <dbReference type="EMBL" id="EJG06726.1"/>
    </source>
</evidence>
<evidence type="ECO:0000259" key="1">
    <source>
        <dbReference type="Pfam" id="PF00483"/>
    </source>
</evidence>
<dbReference type="Proteomes" id="UP000005095">
    <property type="component" value="Chromosome"/>
</dbReference>
<dbReference type="InterPro" id="IPR051161">
    <property type="entry name" value="Mannose-6P_isomerase_type2"/>
</dbReference>
<dbReference type="HOGENOM" id="CLU_2839388_0_0_2"/>
<keyword evidence="2" id="KW-0808">Transferase</keyword>